<dbReference type="SUPFAM" id="SSF52980">
    <property type="entry name" value="Restriction endonuclease-like"/>
    <property type="match status" value="1"/>
</dbReference>
<name>A0A0G2SSJ1_9CAUD</name>
<gene>
    <name evidence="1" type="ORF">Pm5461_030</name>
</gene>
<keyword evidence="1" id="KW-0378">Hydrolase</keyword>
<protein>
    <submittedName>
        <fullName evidence="1">Hef-like homing endonuclease</fullName>
    </submittedName>
</protein>
<dbReference type="Gene3D" id="3.40.960.10">
    <property type="entry name" value="VSR Endonuclease"/>
    <property type="match status" value="1"/>
</dbReference>
<accession>A0A0G2SSJ1</accession>
<reference evidence="1 2" key="1">
    <citation type="submission" date="2015-03" db="EMBL/GenBank/DDBJ databases">
        <authorList>
            <person name="Melo L.D.R."/>
            <person name="Veiga P."/>
            <person name="Cerca N."/>
            <person name="Kropinski A.M."/>
            <person name="Azeredo J."/>
            <person name="Almeida C."/>
            <person name="Sillankorva S."/>
        </authorList>
    </citation>
    <scope>NUCLEOTIDE SEQUENCE [LARGE SCALE GENOMIC DNA]</scope>
</reference>
<proteinExistence type="predicted"/>
<keyword evidence="1" id="KW-0255">Endonuclease</keyword>
<evidence type="ECO:0000313" key="1">
    <source>
        <dbReference type="EMBL" id="AKA61892.1"/>
    </source>
</evidence>
<evidence type="ECO:0000313" key="2">
    <source>
        <dbReference type="Proteomes" id="UP000202749"/>
    </source>
</evidence>
<dbReference type="EMBL" id="KP890823">
    <property type="protein sequence ID" value="AKA61892.1"/>
    <property type="molecule type" value="Genomic_DNA"/>
</dbReference>
<organism evidence="1 2">
    <name type="scientific">Proteus phage vB_PmiM_Pm5461</name>
    <dbReference type="NCBI Taxonomy" id="1636250"/>
    <lineage>
        <taxon>Viruses</taxon>
        <taxon>Duplodnaviria</taxon>
        <taxon>Heunggongvirae</taxon>
        <taxon>Uroviricota</taxon>
        <taxon>Caudoviricetes</taxon>
        <taxon>Pantevenvirales</taxon>
        <taxon>Straboviridae</taxon>
        <taxon>Bragavirus</taxon>
        <taxon>Bragavirus pm5461</taxon>
    </lineage>
</organism>
<keyword evidence="1" id="KW-0540">Nuclease</keyword>
<dbReference type="KEGG" id="vg:26622829"/>
<dbReference type="OrthoDB" id="5066at10239"/>
<dbReference type="RefSeq" id="YP_009195448.1">
    <property type="nucleotide sequence ID" value="NC_028762.1"/>
</dbReference>
<dbReference type="GO" id="GO:0004519">
    <property type="term" value="F:endonuclease activity"/>
    <property type="evidence" value="ECO:0007669"/>
    <property type="project" value="UniProtKB-KW"/>
</dbReference>
<sequence length="459" mass="53321">MINEIKTLCYSNGKLVPKRNLQWLEKHNTVLFQEIIKSFPGASLPQVIVFLENGITKIEDVPKCHCGKPVIVYRNKLLEVCSNKCSIKSAKTQNKTRRTCMDKYGTERKWGGKKYQLGEHPLQYNYKNLDDIKNPDIMEDLSNKTWEDVAKHFGLSLNSHSSAFKFMEKHGYPIKSMSGKSGLEQEVYDYICSLGVSCEQNTKQVILPYELDIYIPGHSLAIEFNGIYWHSSNSKEDDKRLYRYHLNKTELCESKGINLLHIFENEWNDPIKKEIWKSVIKNKLGLSKRIYARKCSLKKIDKKIANNFIEENHLQGKCPGSIYKGLFYNDELVQVAVLGKSRYNKEYDLELLRLCSKAGYTVVGGASKLLKGLTYISYANRRWSQGNVYNKLGLKYIGTSEPCYYYIVKDKLYHRSSFMKHKLKDKLLDFNPKLTEVENCYNNGLRRIWDCGNYIYAKL</sequence>
<dbReference type="GeneID" id="26622829"/>
<keyword evidence="2" id="KW-1185">Reference proteome</keyword>
<dbReference type="Proteomes" id="UP000202749">
    <property type="component" value="Segment"/>
</dbReference>
<dbReference type="CDD" id="cd22328">
    <property type="entry name" value="Hef-like"/>
    <property type="match status" value="1"/>
</dbReference>
<dbReference type="InterPro" id="IPR011335">
    <property type="entry name" value="Restrct_endonuc-II-like"/>
</dbReference>